<sequence>MNSHAIDKIINETKRSQTISNFTVLAFIISLLVIDFLPYFKSLEIINPQFLYLSAINFVLGTYFYFNSDITSSTIFPLLKRSSIFRIYLAFILLCGISFFAARNISLVATKFTEIAIIFCLFVNLTILLKDKLHLLYKIILIVGISAFLQAWQQLCNFIIIPKQASIIDLLTAMKGNTGNINILAASLTIKVPFLMLGITHYAGYKKYFLLTALFSVTAVIFLTGARAPLINLFLIYFFYIIYLLKETFSRLSFIKIIHLIVPILIAVLFANSIFEKSKAKGRYVSLENRVSEINTKDASSQARLAYWKNALKIAEKNPIFGIGLGNYQVESIPYERTISDDSIVSLHAHNDFLEILSETGILNGLVYFSLFVLLFFINLKNVIKSTNPLLKLFAILTLMLVIVYGVDSFFNFPIYRPTMAIFFSLLLAFTVLSNSYNIDYRSNSKTVKIISGILVLASAATTYSSYIIYKASNLEYLITGDDINNNSKGKLTGDEVISRMSIYPNTFSSSESFYEYAGIYYIREKKYDKALKCFSKAGKINGYTGRIEFYKQVISRQKGNTDSAYVYSKQAFYLRPRNYAIYKSALNFAISKKDTLEILREHQIFSKYRPTSETWNLAVKGLNYSGYSYKNLIGFIAEGLKKYPKDSLLLKQKNQLLLGSYLSGGQNFENRSQLKQALKSYEQALKIDSKNIYASQNIGFYYLKQNQNEKAITHLLNALKHSGLNDGKTEFYLGIAYLKLNNKTNALKYFTISRAKNYPLAKSVISNFKNTSLIDKKILIKRKNDLLIANYITEGQNFEEQKKMDQALESYKKALEIDSKNIYAFQNIGFYYLKLGQTKTAINYLLNALKYPGLRDGKTEYFLAICYLREDDKTNACKYLNISKSKSYTAAQQIIEKICK</sequence>
<evidence type="ECO:0000259" key="7">
    <source>
        <dbReference type="Pfam" id="PF04932"/>
    </source>
</evidence>
<dbReference type="Proteomes" id="UP000251561">
    <property type="component" value="Chromosome"/>
</dbReference>
<keyword evidence="4 6" id="KW-0472">Membrane</keyword>
<dbReference type="Pfam" id="PF13429">
    <property type="entry name" value="TPR_15"/>
    <property type="match status" value="1"/>
</dbReference>
<feature type="repeat" description="TPR" evidence="5">
    <location>
        <begin position="789"/>
        <end position="822"/>
    </location>
</feature>
<feature type="transmembrane region" description="Helical" evidence="6">
    <location>
        <begin position="87"/>
        <end position="106"/>
    </location>
</feature>
<feature type="transmembrane region" description="Helical" evidence="6">
    <location>
        <begin position="136"/>
        <end position="161"/>
    </location>
</feature>
<reference evidence="8 9" key="1">
    <citation type="submission" date="2018-06" db="EMBL/GenBank/DDBJ databases">
        <title>Genome sequencing of Flavobacterium.</title>
        <authorList>
            <person name="Baek M.-G."/>
            <person name="Yi H."/>
        </authorList>
    </citation>
    <scope>NUCLEOTIDE SEQUENCE [LARGE SCALE GENOMIC DNA]</scope>
    <source>
        <strain evidence="8 9">HYN0086</strain>
    </source>
</reference>
<evidence type="ECO:0000313" key="9">
    <source>
        <dbReference type="Proteomes" id="UP000251561"/>
    </source>
</evidence>
<dbReference type="InterPro" id="IPR007016">
    <property type="entry name" value="O-antigen_ligase-rel_domated"/>
</dbReference>
<evidence type="ECO:0000256" key="5">
    <source>
        <dbReference type="PROSITE-ProRule" id="PRU00339"/>
    </source>
</evidence>
<feature type="transmembrane region" description="Helical" evidence="6">
    <location>
        <begin position="390"/>
        <end position="407"/>
    </location>
</feature>
<dbReference type="PROSITE" id="PS50005">
    <property type="entry name" value="TPR"/>
    <property type="match status" value="3"/>
</dbReference>
<dbReference type="InterPro" id="IPR019734">
    <property type="entry name" value="TPR_rpt"/>
</dbReference>
<feature type="transmembrane region" description="Helical" evidence="6">
    <location>
        <begin position="230"/>
        <end position="245"/>
    </location>
</feature>
<protein>
    <recommendedName>
        <fullName evidence="7">O-antigen ligase-related domain-containing protein</fullName>
    </recommendedName>
</protein>
<feature type="repeat" description="TPR" evidence="5">
    <location>
        <begin position="659"/>
        <end position="692"/>
    </location>
</feature>
<evidence type="ECO:0000256" key="4">
    <source>
        <dbReference type="ARBA" id="ARBA00023136"/>
    </source>
</evidence>
<keyword evidence="9" id="KW-1185">Reference proteome</keyword>
<feature type="domain" description="O-antigen ligase-related" evidence="7">
    <location>
        <begin position="214"/>
        <end position="368"/>
    </location>
</feature>
<dbReference type="EMBL" id="CP030261">
    <property type="protein sequence ID" value="AXB57870.1"/>
    <property type="molecule type" value="Genomic_DNA"/>
</dbReference>
<feature type="transmembrane region" description="Helical" evidence="6">
    <location>
        <begin position="21"/>
        <end position="40"/>
    </location>
</feature>
<feature type="transmembrane region" description="Helical" evidence="6">
    <location>
        <begin position="257"/>
        <end position="275"/>
    </location>
</feature>
<dbReference type="InterPro" id="IPR051533">
    <property type="entry name" value="WaaL-like"/>
</dbReference>
<dbReference type="PANTHER" id="PTHR37422:SF17">
    <property type="entry name" value="O-ANTIGEN LIGASE"/>
    <property type="match status" value="1"/>
</dbReference>
<dbReference type="InterPro" id="IPR011990">
    <property type="entry name" value="TPR-like_helical_dom_sf"/>
</dbReference>
<feature type="repeat" description="TPR" evidence="5">
    <location>
        <begin position="512"/>
        <end position="545"/>
    </location>
</feature>
<name>A0A344LVC8_9FLAO</name>
<feature type="transmembrane region" description="Helical" evidence="6">
    <location>
        <begin position="361"/>
        <end position="378"/>
    </location>
</feature>
<dbReference type="SMART" id="SM00028">
    <property type="entry name" value="TPR"/>
    <property type="match status" value="6"/>
</dbReference>
<dbReference type="Pfam" id="PF04932">
    <property type="entry name" value="Wzy_C"/>
    <property type="match status" value="1"/>
</dbReference>
<keyword evidence="3 6" id="KW-1133">Transmembrane helix</keyword>
<dbReference type="AlphaFoldDB" id="A0A344LVC8"/>
<evidence type="ECO:0000256" key="3">
    <source>
        <dbReference type="ARBA" id="ARBA00022989"/>
    </source>
</evidence>
<dbReference type="SUPFAM" id="SSF48452">
    <property type="entry name" value="TPR-like"/>
    <property type="match status" value="2"/>
</dbReference>
<keyword evidence="2 6" id="KW-0812">Transmembrane</keyword>
<evidence type="ECO:0000256" key="6">
    <source>
        <dbReference type="SAM" id="Phobius"/>
    </source>
</evidence>
<feature type="transmembrane region" description="Helical" evidence="6">
    <location>
        <begin position="450"/>
        <end position="470"/>
    </location>
</feature>
<organism evidence="8 9">
    <name type="scientific">Flavobacterium fluviale</name>
    <dbReference type="NCBI Taxonomy" id="2249356"/>
    <lineage>
        <taxon>Bacteria</taxon>
        <taxon>Pseudomonadati</taxon>
        <taxon>Bacteroidota</taxon>
        <taxon>Flavobacteriia</taxon>
        <taxon>Flavobacteriales</taxon>
        <taxon>Flavobacteriaceae</taxon>
        <taxon>Flavobacterium</taxon>
    </lineage>
</organism>
<evidence type="ECO:0000256" key="2">
    <source>
        <dbReference type="ARBA" id="ARBA00022692"/>
    </source>
</evidence>
<dbReference type="PANTHER" id="PTHR37422">
    <property type="entry name" value="TEICHURONIC ACID BIOSYNTHESIS PROTEIN TUAE"/>
    <property type="match status" value="1"/>
</dbReference>
<keyword evidence="5" id="KW-0802">TPR repeat</keyword>
<dbReference type="GO" id="GO:0016020">
    <property type="term" value="C:membrane"/>
    <property type="evidence" value="ECO:0007669"/>
    <property type="project" value="UniProtKB-SubCell"/>
</dbReference>
<dbReference type="Gene3D" id="1.25.40.10">
    <property type="entry name" value="Tetratricopeptide repeat domain"/>
    <property type="match status" value="3"/>
</dbReference>
<accession>A0A344LVC8</accession>
<dbReference type="OrthoDB" id="665122at2"/>
<feature type="transmembrane region" description="Helical" evidence="6">
    <location>
        <begin position="112"/>
        <end position="129"/>
    </location>
</feature>
<gene>
    <name evidence="8" type="ORF">HYN86_15210</name>
</gene>
<comment type="subcellular location">
    <subcellularLocation>
        <location evidence="1">Membrane</location>
        <topology evidence="1">Multi-pass membrane protein</topology>
    </subcellularLocation>
</comment>
<evidence type="ECO:0000313" key="8">
    <source>
        <dbReference type="EMBL" id="AXB57870.1"/>
    </source>
</evidence>
<proteinExistence type="predicted"/>
<evidence type="ECO:0000256" key="1">
    <source>
        <dbReference type="ARBA" id="ARBA00004141"/>
    </source>
</evidence>
<dbReference type="Pfam" id="PF13414">
    <property type="entry name" value="TPR_11"/>
    <property type="match status" value="1"/>
</dbReference>
<feature type="transmembrane region" description="Helical" evidence="6">
    <location>
        <begin position="419"/>
        <end position="438"/>
    </location>
</feature>
<dbReference type="KEGG" id="ffl:HYN86_15210"/>
<feature type="transmembrane region" description="Helical" evidence="6">
    <location>
        <begin position="181"/>
        <end position="199"/>
    </location>
</feature>